<dbReference type="GO" id="GO:0034453">
    <property type="term" value="P:microtubule anchoring"/>
    <property type="evidence" value="ECO:0007669"/>
    <property type="project" value="InterPro"/>
</dbReference>
<accession>A0A1S3J0Y3</accession>
<evidence type="ECO:0000313" key="7">
    <source>
        <dbReference type="RefSeq" id="XP_013403916.1"/>
    </source>
</evidence>
<dbReference type="InterPro" id="IPR011992">
    <property type="entry name" value="EF-hand-dom_pair"/>
</dbReference>
<dbReference type="GeneID" id="106169110"/>
<dbReference type="Proteomes" id="UP000085678">
    <property type="component" value="Unplaced"/>
</dbReference>
<dbReference type="InterPro" id="IPR018247">
    <property type="entry name" value="EF_Hand_1_Ca_BS"/>
</dbReference>
<dbReference type="STRING" id="7574.A0A1S3J0Y3"/>
<dbReference type="InterPro" id="IPR018993">
    <property type="entry name" value="FOP_dimerisation-dom_N"/>
</dbReference>
<gene>
    <name evidence="7" type="primary">LOC106169110</name>
</gene>
<dbReference type="RefSeq" id="XP_013403916.1">
    <property type="nucleotide sequence ID" value="XM_013548462.1"/>
</dbReference>
<evidence type="ECO:0000256" key="3">
    <source>
        <dbReference type="ARBA" id="ARBA00023212"/>
    </source>
</evidence>
<feature type="region of interest" description="Disordered" evidence="4">
    <location>
        <begin position="247"/>
        <end position="433"/>
    </location>
</feature>
<feature type="domain" description="EF-hand" evidence="5">
    <location>
        <begin position="200"/>
        <end position="235"/>
    </location>
</feature>
<feature type="compositionally biased region" description="Low complexity" evidence="4">
    <location>
        <begin position="361"/>
        <end position="378"/>
    </location>
</feature>
<dbReference type="PANTHER" id="PTHR15431">
    <property type="entry name" value="FGFR1 ONCOGENE PARTNER/LISH DOMAIN-CONTAINING PROTEIN"/>
    <property type="match status" value="1"/>
</dbReference>
<feature type="compositionally biased region" description="Acidic residues" evidence="4">
    <location>
        <begin position="450"/>
        <end position="460"/>
    </location>
</feature>
<name>A0A1S3J0Y3_LINAN</name>
<sequence>MSADEDTELRDLVAQTLEANGTLGKIRAQLRASVFVALEEQDTVQNKTPFINQDLKKFLNSKEGRLATSLVREFLEFFGLDFSIAVFDPETGFAEKYEGRDNIAKELNILESDSSLRTPLLSEVLKRQGEEKQGRPKSSHENFQDDSQDYIKVPKDLSKKQIEEARKKFDKYDLDGSGTIDKDELRNLFADVFPHFHRNMLERYVNDEFQAVDRDFSNAIDFDEFLSMYKRLFVLCKSVVSHDISDFVPTSPRRTVDTTVGSKIPQPAKKGNNLVNGSNQPSNKTGSQQQQEQKKEHKLSTSSLGSDHDDDAFFDDPLPKSDKSYGRKTKKVSPLGSGKPSQIPILSPDRSNASKEKSSKDNSASSSSISQQLNSSSKMNKSGVQQTNGGSGMSSLQGMPPLGGSMLGSLKDVPPLPGVTKEKPDLNATADLEKDLRAIDKRIADLGFELPDDDDYEDDFQSERSDGKSNSQSARSNRSDKQDRSEKSQSIAEEIDEEIDEEDFSGADDILKSSGMDDLTTDRTISQQDMHGDLDYMEDVLTP</sequence>
<dbReference type="GO" id="GO:0005509">
    <property type="term" value="F:calcium ion binding"/>
    <property type="evidence" value="ECO:0007669"/>
    <property type="project" value="InterPro"/>
</dbReference>
<dbReference type="Pfam" id="PF09398">
    <property type="entry name" value="FOP_dimer"/>
    <property type="match status" value="1"/>
</dbReference>
<dbReference type="KEGG" id="lak:106169110"/>
<dbReference type="Gene3D" id="1.20.960.40">
    <property type="match status" value="1"/>
</dbReference>
<proteinExistence type="predicted"/>
<dbReference type="SMART" id="SM00054">
    <property type="entry name" value="EFh"/>
    <property type="match status" value="2"/>
</dbReference>
<dbReference type="PROSITE" id="PS00018">
    <property type="entry name" value="EF_HAND_1"/>
    <property type="match status" value="1"/>
</dbReference>
<feature type="compositionally biased region" description="Polar residues" evidence="4">
    <location>
        <begin position="273"/>
        <end position="287"/>
    </location>
</feature>
<feature type="domain" description="EF-hand" evidence="5">
    <location>
        <begin position="160"/>
        <end position="195"/>
    </location>
</feature>
<dbReference type="GO" id="GO:0005813">
    <property type="term" value="C:centrosome"/>
    <property type="evidence" value="ECO:0007669"/>
    <property type="project" value="TreeGrafter"/>
</dbReference>
<feature type="compositionally biased region" description="Acidic residues" evidence="4">
    <location>
        <begin position="493"/>
        <end position="506"/>
    </location>
</feature>
<keyword evidence="1" id="KW-0963">Cytoplasm</keyword>
<keyword evidence="6" id="KW-1185">Reference proteome</keyword>
<evidence type="ECO:0000256" key="1">
    <source>
        <dbReference type="ARBA" id="ARBA00022490"/>
    </source>
</evidence>
<feature type="compositionally biased region" description="Polar residues" evidence="4">
    <location>
        <begin position="379"/>
        <end position="397"/>
    </location>
</feature>
<evidence type="ECO:0000259" key="5">
    <source>
        <dbReference type="PROSITE" id="PS50222"/>
    </source>
</evidence>
<dbReference type="PROSITE" id="PS50222">
    <property type="entry name" value="EF_HAND_2"/>
    <property type="match status" value="2"/>
</dbReference>
<organism evidence="6 7">
    <name type="scientific">Lingula anatina</name>
    <name type="common">Brachiopod</name>
    <name type="synonym">Lingula unguis</name>
    <dbReference type="NCBI Taxonomy" id="7574"/>
    <lineage>
        <taxon>Eukaryota</taxon>
        <taxon>Metazoa</taxon>
        <taxon>Spiralia</taxon>
        <taxon>Lophotrochozoa</taxon>
        <taxon>Brachiopoda</taxon>
        <taxon>Linguliformea</taxon>
        <taxon>Lingulata</taxon>
        <taxon>Lingulida</taxon>
        <taxon>Linguloidea</taxon>
        <taxon>Lingulidae</taxon>
        <taxon>Lingula</taxon>
    </lineage>
</organism>
<dbReference type="CDD" id="cd00051">
    <property type="entry name" value="EFh"/>
    <property type="match status" value="1"/>
</dbReference>
<protein>
    <submittedName>
        <fullName evidence="7">FGFR1 oncogene partner isoform X1</fullName>
    </submittedName>
</protein>
<feature type="compositionally biased region" description="Basic and acidic residues" evidence="4">
    <location>
        <begin position="477"/>
        <end position="487"/>
    </location>
</feature>
<dbReference type="PANTHER" id="PTHR15431:SF9">
    <property type="entry name" value="CENTROSOMAL PROTEIN 43"/>
    <property type="match status" value="1"/>
</dbReference>
<dbReference type="SUPFAM" id="SSF47473">
    <property type="entry name" value="EF-hand"/>
    <property type="match status" value="1"/>
</dbReference>
<reference evidence="7" key="1">
    <citation type="submission" date="2025-08" db="UniProtKB">
        <authorList>
            <consortium name="RefSeq"/>
        </authorList>
    </citation>
    <scope>IDENTIFICATION</scope>
    <source>
        <tissue evidence="7">Gonads</tissue>
    </source>
</reference>
<keyword evidence="3" id="KW-0206">Cytoskeleton</keyword>
<evidence type="ECO:0000313" key="6">
    <source>
        <dbReference type="Proteomes" id="UP000085678"/>
    </source>
</evidence>
<dbReference type="InParanoid" id="A0A1S3J0Y3"/>
<feature type="region of interest" description="Disordered" evidence="4">
    <location>
        <begin position="448"/>
        <end position="543"/>
    </location>
</feature>
<evidence type="ECO:0000256" key="4">
    <source>
        <dbReference type="SAM" id="MobiDB-lite"/>
    </source>
</evidence>
<keyword evidence="2" id="KW-0106">Calcium</keyword>
<dbReference type="AlphaFoldDB" id="A0A1S3J0Y3"/>
<dbReference type="InterPro" id="IPR002048">
    <property type="entry name" value="EF_hand_dom"/>
</dbReference>
<evidence type="ECO:0000256" key="2">
    <source>
        <dbReference type="ARBA" id="ARBA00022837"/>
    </source>
</evidence>
<dbReference type="Pfam" id="PF13499">
    <property type="entry name" value="EF-hand_7"/>
    <property type="match status" value="1"/>
</dbReference>
<dbReference type="Gene3D" id="1.10.238.10">
    <property type="entry name" value="EF-hand"/>
    <property type="match status" value="1"/>
</dbReference>
<feature type="compositionally biased region" description="Basic and acidic residues" evidence="4">
    <location>
        <begin position="420"/>
        <end position="433"/>
    </location>
</feature>
<dbReference type="OrthoDB" id="2160638at2759"/>